<dbReference type="AlphaFoldDB" id="A0AAE4QWG6"/>
<evidence type="ECO:0000256" key="2">
    <source>
        <dbReference type="ARBA" id="ARBA00022759"/>
    </source>
</evidence>
<feature type="domain" description="Type II restriction enzyme NaeI" evidence="5">
    <location>
        <begin position="30"/>
        <end position="312"/>
    </location>
</feature>
<dbReference type="Gene3D" id="1.10.10.10">
    <property type="entry name" value="Winged helix-like DNA-binding domain superfamily/Winged helix DNA-binding domain"/>
    <property type="match status" value="1"/>
</dbReference>
<evidence type="ECO:0000256" key="4">
    <source>
        <dbReference type="SAM" id="MobiDB-lite"/>
    </source>
</evidence>
<sequence length="328" mass="37167">MPSDKGRPRRSDGPKPGEGKDWSTDPEVERIRRELLEADPDGDRVAYALREALDQVYDGRRTGRWDITQLSKTEKTHIGTLVEIWLQREFEFEDGLDLDFSIGGVDVDCKWSMNLYAWEIPMEMYSRGDKIALLIWGNEDSARWALGLLRISEAMLKPAGRQRDGKRRLSADGCANITWVYRNMPMIRNTLVHRPDVARKMRDARSGQQAVRTIFREIRGELINHATIETAGQQIDSSKRVRDARTALREEGLLIFGHYDPHPMMAAALGLPVPTLGRFVSARVARCGMGENLPFATIEGDRWRLWQPGDQTSRAPALPSQGVARSNT</sequence>
<dbReference type="CDD" id="cd22338">
    <property type="entry name" value="NaeI-like"/>
    <property type="match status" value="1"/>
</dbReference>
<feature type="region of interest" description="Disordered" evidence="4">
    <location>
        <begin position="308"/>
        <end position="328"/>
    </location>
</feature>
<dbReference type="InterPro" id="IPR037057">
    <property type="entry name" value="DNA_rep_MutH/T2_RE_sf"/>
</dbReference>
<accession>A0AAE4QWG6</accession>
<dbReference type="InterPro" id="IPR036388">
    <property type="entry name" value="WH-like_DNA-bd_sf"/>
</dbReference>
<protein>
    <submittedName>
        <fullName evidence="7">NaeI family type II restriction endonuclease</fullName>
    </submittedName>
</protein>
<feature type="region of interest" description="Disordered" evidence="4">
    <location>
        <begin position="1"/>
        <end position="26"/>
    </location>
</feature>
<evidence type="ECO:0000313" key="7">
    <source>
        <dbReference type="EMBL" id="MDV6299480.1"/>
    </source>
</evidence>
<organism evidence="7 9">
    <name type="scientific">Dietzia maris</name>
    <dbReference type="NCBI Taxonomy" id="37915"/>
    <lineage>
        <taxon>Bacteria</taxon>
        <taxon>Bacillati</taxon>
        <taxon>Actinomycetota</taxon>
        <taxon>Actinomycetes</taxon>
        <taxon>Mycobacteriales</taxon>
        <taxon>Dietziaceae</taxon>
        <taxon>Dietzia</taxon>
    </lineage>
</organism>
<evidence type="ECO:0000256" key="3">
    <source>
        <dbReference type="ARBA" id="ARBA00022801"/>
    </source>
</evidence>
<comment type="caution">
    <text evidence="7">The sequence shown here is derived from an EMBL/GenBank/DDBJ whole genome shotgun (WGS) entry which is preliminary data.</text>
</comment>
<dbReference type="EMBL" id="JAUHTB010000016">
    <property type="protein sequence ID" value="MDN4507000.1"/>
    <property type="molecule type" value="Genomic_DNA"/>
</dbReference>
<reference evidence="6 8" key="1">
    <citation type="submission" date="2023-07" db="EMBL/GenBank/DDBJ databases">
        <title>Strategy for survival of the halotoleranting strain Dietzia MX2 from the Yakshinskoe mineral salts deposit.</title>
        <authorList>
            <person name="Kharitonova M.A."/>
            <person name="Kupriyanova-Ashina F.G."/>
            <person name="Shakirov T.R."/>
            <person name="Vafina M.S."/>
            <person name="Ilinskaya O.N."/>
        </authorList>
    </citation>
    <scope>NUCLEOTIDE SEQUENCE [LARGE SCALE GENOMIC DNA]</scope>
    <source>
        <strain evidence="6 8">MX2</strain>
    </source>
</reference>
<keyword evidence="1" id="KW-0540">Nuclease</keyword>
<dbReference type="InterPro" id="IPR011335">
    <property type="entry name" value="Restrct_endonuc-II-like"/>
</dbReference>
<dbReference type="Pfam" id="PF09126">
    <property type="entry name" value="NaeI"/>
    <property type="match status" value="1"/>
</dbReference>
<evidence type="ECO:0000313" key="9">
    <source>
        <dbReference type="Proteomes" id="UP001185873"/>
    </source>
</evidence>
<keyword evidence="2 7" id="KW-0255">Endonuclease</keyword>
<evidence type="ECO:0000259" key="5">
    <source>
        <dbReference type="Pfam" id="PF09126"/>
    </source>
</evidence>
<dbReference type="GO" id="GO:0003677">
    <property type="term" value="F:DNA binding"/>
    <property type="evidence" value="ECO:0007669"/>
    <property type="project" value="InterPro"/>
</dbReference>
<reference evidence="7" key="2">
    <citation type="submission" date="2023-10" db="EMBL/GenBank/DDBJ databases">
        <title>Development of a sustainable strategy for remediation of hydrocarbon-contaminated territories based on the waste exchange concept.</title>
        <authorList>
            <person name="Krivoruchko A."/>
        </authorList>
    </citation>
    <scope>NUCLEOTIDE SEQUENCE</scope>
    <source>
        <strain evidence="7">IEGM 1175</strain>
    </source>
</reference>
<dbReference type="Proteomes" id="UP001172702">
    <property type="component" value="Unassembled WGS sequence"/>
</dbReference>
<dbReference type="SUPFAM" id="SSF52980">
    <property type="entry name" value="Restriction endonuclease-like"/>
    <property type="match status" value="1"/>
</dbReference>
<evidence type="ECO:0000313" key="8">
    <source>
        <dbReference type="Proteomes" id="UP001172702"/>
    </source>
</evidence>
<keyword evidence="8" id="KW-1185">Reference proteome</keyword>
<dbReference type="Gene3D" id="3.40.600.10">
    <property type="entry name" value="DNA mismatch repair MutH/Restriction endonuclease, type II"/>
    <property type="match status" value="1"/>
</dbReference>
<evidence type="ECO:0000313" key="6">
    <source>
        <dbReference type="EMBL" id="MDN4507000.1"/>
    </source>
</evidence>
<keyword evidence="3" id="KW-0378">Hydrolase</keyword>
<dbReference type="InterPro" id="IPR015210">
    <property type="entry name" value="NaeI"/>
</dbReference>
<dbReference type="Proteomes" id="UP001185873">
    <property type="component" value="Unassembled WGS sequence"/>
</dbReference>
<dbReference type="RefSeq" id="WP_301162900.1">
    <property type="nucleotide sequence ID" value="NZ_JAUHTB010000016.1"/>
</dbReference>
<dbReference type="GO" id="GO:0009307">
    <property type="term" value="P:DNA restriction-modification system"/>
    <property type="evidence" value="ECO:0007669"/>
    <property type="project" value="InterPro"/>
</dbReference>
<dbReference type="GO" id="GO:0009036">
    <property type="term" value="F:type II site-specific deoxyribonuclease activity"/>
    <property type="evidence" value="ECO:0007669"/>
    <property type="project" value="InterPro"/>
</dbReference>
<proteinExistence type="predicted"/>
<name>A0AAE4QWG6_9ACTN</name>
<dbReference type="EMBL" id="JAWLKJ010000002">
    <property type="protein sequence ID" value="MDV6299480.1"/>
    <property type="molecule type" value="Genomic_DNA"/>
</dbReference>
<gene>
    <name evidence="6" type="ORF">QYF62_13145</name>
    <name evidence="7" type="ORF">R3P82_10185</name>
</gene>
<evidence type="ECO:0000256" key="1">
    <source>
        <dbReference type="ARBA" id="ARBA00022722"/>
    </source>
</evidence>